<dbReference type="Proteomes" id="UP000216052">
    <property type="component" value="Chromosome"/>
</dbReference>
<evidence type="ECO:0000313" key="3">
    <source>
        <dbReference type="Proteomes" id="UP000216052"/>
    </source>
</evidence>
<proteinExistence type="predicted"/>
<reference evidence="2" key="1">
    <citation type="submission" date="2024-05" db="EMBL/GenBank/DDBJ databases">
        <title>Isolation and characterization of Sporomusa carbonis sp. nov., a carboxydotrophic hydrogenogen in the genus of Sporomusa isolated from a charcoal burning pile.</title>
        <authorList>
            <person name="Boeer T."/>
            <person name="Rosenbaum F."/>
            <person name="Eysell L."/>
            <person name="Mueller V."/>
            <person name="Daniel R."/>
            <person name="Poehlein A."/>
        </authorList>
    </citation>
    <scope>NUCLEOTIDE SEQUENCE [LARGE SCALE GENOMIC DNA]</scope>
    <source>
        <strain evidence="2">DSM 3132</strain>
    </source>
</reference>
<keyword evidence="1" id="KW-0472">Membrane</keyword>
<dbReference type="InterPro" id="IPR006311">
    <property type="entry name" value="TAT_signal"/>
</dbReference>
<dbReference type="EMBL" id="CP155571">
    <property type="protein sequence ID" value="XFO70535.1"/>
    <property type="molecule type" value="Genomic_DNA"/>
</dbReference>
<gene>
    <name evidence="2" type="ORF">SPACI_005340</name>
</gene>
<accession>A0ABZ3IWY8</accession>
<dbReference type="PROSITE" id="PS51318">
    <property type="entry name" value="TAT"/>
    <property type="match status" value="1"/>
</dbReference>
<keyword evidence="1" id="KW-1133">Transmembrane helix</keyword>
<dbReference type="RefSeq" id="WP_093794267.1">
    <property type="nucleotide sequence ID" value="NZ_CP155571.1"/>
</dbReference>
<sequence length="120" mass="13428">METSGHQEKERKELSRRNFLKFAGGTMAALAAIPSFGRLIAHARENGHDIGIIGSTDILAADQACIDLIYQMPDNERYDIVERVESRLGLHQLEYMEVLGMGSRETSFNDPLTDSQHPIL</sequence>
<name>A0ABZ3IWY8_SPOA4</name>
<protein>
    <recommendedName>
        <fullName evidence="4">Twin-arginine translocation signal domain-containing protein</fullName>
    </recommendedName>
</protein>
<feature type="transmembrane region" description="Helical" evidence="1">
    <location>
        <begin position="19"/>
        <end position="37"/>
    </location>
</feature>
<keyword evidence="1" id="KW-0812">Transmembrane</keyword>
<evidence type="ECO:0000313" key="2">
    <source>
        <dbReference type="EMBL" id="XFO70535.1"/>
    </source>
</evidence>
<evidence type="ECO:0000256" key="1">
    <source>
        <dbReference type="SAM" id="Phobius"/>
    </source>
</evidence>
<evidence type="ECO:0008006" key="4">
    <source>
        <dbReference type="Google" id="ProtNLM"/>
    </source>
</evidence>
<keyword evidence="3" id="KW-1185">Reference proteome</keyword>
<dbReference type="NCBIfam" id="TIGR01409">
    <property type="entry name" value="TAT_signal_seq"/>
    <property type="match status" value="1"/>
</dbReference>
<dbReference type="Pfam" id="PF10518">
    <property type="entry name" value="TAT_signal"/>
    <property type="match status" value="1"/>
</dbReference>
<organism evidence="2 3">
    <name type="scientific">Sporomusa acidovorans (strain ATCC 49682 / DSM 3132 / Mol)</name>
    <dbReference type="NCBI Taxonomy" id="1123286"/>
    <lineage>
        <taxon>Bacteria</taxon>
        <taxon>Bacillati</taxon>
        <taxon>Bacillota</taxon>
        <taxon>Negativicutes</taxon>
        <taxon>Selenomonadales</taxon>
        <taxon>Sporomusaceae</taxon>
        <taxon>Sporomusa</taxon>
    </lineage>
</organism>
<dbReference type="InterPro" id="IPR019546">
    <property type="entry name" value="TAT_signal_bac_arc"/>
</dbReference>